<protein>
    <submittedName>
        <fullName evidence="1">Uncharacterized protein</fullName>
    </submittedName>
</protein>
<name>A0A812RVW4_9DINO</name>
<sequence>MVDRALASGQCDYSMLCDAWGTALEEHTHLSTLKVARLLACQVKAQKLPWPPYPDDCQWLNFSAWQLSVQELNQDTLRRRIALPASSRESVVSMKIPDFFESLASLEDLQSDGLAAAAALCQQQPWGRAAFSWQRVVPGMIKRGREDMVEVEGVSTAMRTVKTTWMSWAIRTGSAELTTAIYQCLLEEHRKSFLGHWQVLADIDASSIALAGDAWDAVAKMSGQFGFDPLSWLMAVGDLSANMPQALVTAALEHGSNT</sequence>
<dbReference type="AlphaFoldDB" id="A0A812RVW4"/>
<comment type="caution">
    <text evidence="1">The sequence shown here is derived from an EMBL/GenBank/DDBJ whole genome shotgun (WGS) entry which is preliminary data.</text>
</comment>
<feature type="non-terminal residue" evidence="1">
    <location>
        <position position="258"/>
    </location>
</feature>
<dbReference type="OrthoDB" id="428265at2759"/>
<evidence type="ECO:0000313" key="1">
    <source>
        <dbReference type="EMBL" id="CAE7454864.1"/>
    </source>
</evidence>
<evidence type="ECO:0000313" key="2">
    <source>
        <dbReference type="Proteomes" id="UP000601435"/>
    </source>
</evidence>
<keyword evidence="2" id="KW-1185">Reference proteome</keyword>
<reference evidence="1" key="1">
    <citation type="submission" date="2021-02" db="EMBL/GenBank/DDBJ databases">
        <authorList>
            <person name="Dougan E. K."/>
            <person name="Rhodes N."/>
            <person name="Thang M."/>
            <person name="Chan C."/>
        </authorList>
    </citation>
    <scope>NUCLEOTIDE SEQUENCE</scope>
</reference>
<dbReference type="Proteomes" id="UP000601435">
    <property type="component" value="Unassembled WGS sequence"/>
</dbReference>
<accession>A0A812RVW4</accession>
<dbReference type="EMBL" id="CAJNJA010020064">
    <property type="protein sequence ID" value="CAE7454864.1"/>
    <property type="molecule type" value="Genomic_DNA"/>
</dbReference>
<gene>
    <name evidence="1" type="ORF">SNEC2469_LOCUS12638</name>
</gene>
<organism evidence="1 2">
    <name type="scientific">Symbiodinium necroappetens</name>
    <dbReference type="NCBI Taxonomy" id="1628268"/>
    <lineage>
        <taxon>Eukaryota</taxon>
        <taxon>Sar</taxon>
        <taxon>Alveolata</taxon>
        <taxon>Dinophyceae</taxon>
        <taxon>Suessiales</taxon>
        <taxon>Symbiodiniaceae</taxon>
        <taxon>Symbiodinium</taxon>
    </lineage>
</organism>
<proteinExistence type="predicted"/>